<accession>A0A7X6M250</accession>
<evidence type="ECO:0000313" key="3">
    <source>
        <dbReference type="Proteomes" id="UP000523447"/>
    </source>
</evidence>
<name>A0A7X6M250_9NOCA</name>
<keyword evidence="3" id="KW-1185">Reference proteome</keyword>
<evidence type="ECO:0000313" key="2">
    <source>
        <dbReference type="EMBL" id="NKY88811.1"/>
    </source>
</evidence>
<gene>
    <name evidence="2" type="ORF">HGA07_24725</name>
</gene>
<dbReference type="EMBL" id="JAAXPE010000035">
    <property type="protein sequence ID" value="NKY88811.1"/>
    <property type="molecule type" value="Genomic_DNA"/>
</dbReference>
<sequence length="49" mass="5202">MTDEQSPGARLFSHEAEAVDAPGGGTPGVVPRPTFLAPQQKPSKRRIES</sequence>
<organism evidence="2 3">
    <name type="scientific">Nocardia veterana</name>
    <dbReference type="NCBI Taxonomy" id="132249"/>
    <lineage>
        <taxon>Bacteria</taxon>
        <taxon>Bacillati</taxon>
        <taxon>Actinomycetota</taxon>
        <taxon>Actinomycetes</taxon>
        <taxon>Mycobacteriales</taxon>
        <taxon>Nocardiaceae</taxon>
        <taxon>Nocardia</taxon>
    </lineage>
</organism>
<feature type="region of interest" description="Disordered" evidence="1">
    <location>
        <begin position="1"/>
        <end position="49"/>
    </location>
</feature>
<evidence type="ECO:0000256" key="1">
    <source>
        <dbReference type="SAM" id="MobiDB-lite"/>
    </source>
</evidence>
<reference evidence="2 3" key="1">
    <citation type="submission" date="2020-04" db="EMBL/GenBank/DDBJ databases">
        <title>MicrobeNet Type strains.</title>
        <authorList>
            <person name="Nicholson A.C."/>
        </authorList>
    </citation>
    <scope>NUCLEOTIDE SEQUENCE [LARGE SCALE GENOMIC DNA]</scope>
    <source>
        <strain evidence="2 3">DSM 44445</strain>
    </source>
</reference>
<dbReference type="AlphaFoldDB" id="A0A7X6M250"/>
<dbReference type="RefSeq" id="WP_157171374.1">
    <property type="nucleotide sequence ID" value="NZ_CAWPHS010000029.1"/>
</dbReference>
<proteinExistence type="predicted"/>
<comment type="caution">
    <text evidence="2">The sequence shown here is derived from an EMBL/GenBank/DDBJ whole genome shotgun (WGS) entry which is preliminary data.</text>
</comment>
<dbReference type="Proteomes" id="UP000523447">
    <property type="component" value="Unassembled WGS sequence"/>
</dbReference>
<protein>
    <submittedName>
        <fullName evidence="2">Uncharacterized protein</fullName>
    </submittedName>
</protein>